<protein>
    <submittedName>
        <fullName evidence="1">Uncharacterized protein</fullName>
    </submittedName>
</protein>
<dbReference type="AlphaFoldDB" id="A0A8J2ZL19"/>
<dbReference type="Proteomes" id="UP000617145">
    <property type="component" value="Unassembled WGS sequence"/>
</dbReference>
<sequence length="111" mass="12260">MTDHLKLVVSNTACPDRGMSSAPASRSNILDRYRMRVISADLWSAYLRSHFRNPEAVAAYFEVRGSTAWNWWGGVSRPTADKVMIALLEDAGFVAWLTSAVAADADNRRAA</sequence>
<accession>A0A8J2ZL19</accession>
<name>A0A8J2ZL19_9RHOB</name>
<reference evidence="1" key="1">
    <citation type="journal article" date="2014" name="Int. J. Syst. Evol. Microbiol.">
        <title>Complete genome sequence of Corynebacterium casei LMG S-19264T (=DSM 44701T), isolated from a smear-ripened cheese.</title>
        <authorList>
            <consortium name="US DOE Joint Genome Institute (JGI-PGF)"/>
            <person name="Walter F."/>
            <person name="Albersmeier A."/>
            <person name="Kalinowski J."/>
            <person name="Ruckert C."/>
        </authorList>
    </citation>
    <scope>NUCLEOTIDE SEQUENCE</scope>
    <source>
        <strain evidence="1">CGMCC 1.15762</strain>
    </source>
</reference>
<comment type="caution">
    <text evidence="1">The sequence shown here is derived from an EMBL/GenBank/DDBJ whole genome shotgun (WGS) entry which is preliminary data.</text>
</comment>
<dbReference type="RefSeq" id="WP_188790862.1">
    <property type="nucleotide sequence ID" value="NZ_BMJV01000005.1"/>
</dbReference>
<organism evidence="1 2">
    <name type="scientific">Salipiger pallidus</name>
    <dbReference type="NCBI Taxonomy" id="1775170"/>
    <lineage>
        <taxon>Bacteria</taxon>
        <taxon>Pseudomonadati</taxon>
        <taxon>Pseudomonadota</taxon>
        <taxon>Alphaproteobacteria</taxon>
        <taxon>Rhodobacterales</taxon>
        <taxon>Roseobacteraceae</taxon>
        <taxon>Salipiger</taxon>
    </lineage>
</organism>
<keyword evidence="2" id="KW-1185">Reference proteome</keyword>
<gene>
    <name evidence="1" type="ORF">GCM10011415_28270</name>
</gene>
<evidence type="ECO:0000313" key="1">
    <source>
        <dbReference type="EMBL" id="GGG77696.1"/>
    </source>
</evidence>
<proteinExistence type="predicted"/>
<reference evidence="1" key="2">
    <citation type="submission" date="2020-09" db="EMBL/GenBank/DDBJ databases">
        <authorList>
            <person name="Sun Q."/>
            <person name="Zhou Y."/>
        </authorList>
    </citation>
    <scope>NUCLEOTIDE SEQUENCE</scope>
    <source>
        <strain evidence="1">CGMCC 1.15762</strain>
    </source>
</reference>
<evidence type="ECO:0000313" key="2">
    <source>
        <dbReference type="Proteomes" id="UP000617145"/>
    </source>
</evidence>
<dbReference type="EMBL" id="BMJV01000005">
    <property type="protein sequence ID" value="GGG77696.1"/>
    <property type="molecule type" value="Genomic_DNA"/>
</dbReference>